<dbReference type="EMBL" id="JAVRIE010000004">
    <property type="protein sequence ID" value="MDT0583182.1"/>
    <property type="molecule type" value="Genomic_DNA"/>
</dbReference>
<gene>
    <name evidence="5" type="ORF">RM544_11585</name>
</gene>
<dbReference type="Proteomes" id="UP001249020">
    <property type="component" value="Unassembled WGS sequence"/>
</dbReference>
<evidence type="ECO:0000313" key="6">
    <source>
        <dbReference type="Proteomes" id="UP001249020"/>
    </source>
</evidence>
<dbReference type="GO" id="GO:0008408">
    <property type="term" value="F:3'-5' exonuclease activity"/>
    <property type="evidence" value="ECO:0007669"/>
    <property type="project" value="TreeGrafter"/>
</dbReference>
<evidence type="ECO:0000313" key="5">
    <source>
        <dbReference type="EMBL" id="MDT0583182.1"/>
    </source>
</evidence>
<dbReference type="GO" id="GO:0003676">
    <property type="term" value="F:nucleic acid binding"/>
    <property type="evidence" value="ECO:0007669"/>
    <property type="project" value="InterPro"/>
</dbReference>
<reference evidence="5 6" key="1">
    <citation type="submission" date="2023-09" db="EMBL/GenBank/DDBJ databases">
        <authorList>
            <person name="Rey-Velasco X."/>
        </authorList>
    </citation>
    <scope>NUCLEOTIDE SEQUENCE [LARGE SCALE GENOMIC DNA]</scope>
    <source>
        <strain evidence="5 6">W409</strain>
    </source>
</reference>
<dbReference type="InterPro" id="IPR013520">
    <property type="entry name" value="Ribonucl_H"/>
</dbReference>
<keyword evidence="1" id="KW-0540">Nuclease</keyword>
<dbReference type="Pfam" id="PF00929">
    <property type="entry name" value="RNase_T"/>
    <property type="match status" value="1"/>
</dbReference>
<dbReference type="AlphaFoldDB" id="A0AAW8R1Q3"/>
<sequence>MPSAFGKLFGRHSFASKILKSKQAVPEEWKSCALADTPFLSIDLELTSLDTQVAKITSIGWLQGKSQQVDLSTAFYKVIRASGDLAQSPVIHGLTAKDLAQGEHIASAVEQLKTLAESHIWVLHNASLDMQVIARVADALNLPKTQITTLDTMLLEMYFLNKSQDMVKQNALTLEQCRLRHQLPSAPNHNALDDALATLTLAFSQLYQLDKVNSVTIRDLLQTKAFNVFTIGHAAVST</sequence>
<protein>
    <submittedName>
        <fullName evidence="5">3'-5' exonuclease</fullName>
    </submittedName>
</protein>
<dbReference type="CDD" id="cd06127">
    <property type="entry name" value="DEDDh"/>
    <property type="match status" value="1"/>
</dbReference>
<name>A0AAW8R1Q3_9ALTE</name>
<evidence type="ECO:0000256" key="1">
    <source>
        <dbReference type="ARBA" id="ARBA00022722"/>
    </source>
</evidence>
<keyword evidence="2" id="KW-0378">Hydrolase</keyword>
<feature type="domain" description="Exonuclease" evidence="4">
    <location>
        <begin position="38"/>
        <end position="211"/>
    </location>
</feature>
<comment type="caution">
    <text evidence="5">The sequence shown here is derived from an EMBL/GenBank/DDBJ whole genome shotgun (WGS) entry which is preliminary data.</text>
</comment>
<dbReference type="RefSeq" id="WP_311361950.1">
    <property type="nucleotide sequence ID" value="NZ_JAVRIE010000004.1"/>
</dbReference>
<keyword evidence="6" id="KW-1185">Reference proteome</keyword>
<accession>A0AAW8R1Q3</accession>
<proteinExistence type="predicted"/>
<dbReference type="InterPro" id="IPR012337">
    <property type="entry name" value="RNaseH-like_sf"/>
</dbReference>
<evidence type="ECO:0000259" key="4">
    <source>
        <dbReference type="SMART" id="SM00479"/>
    </source>
</evidence>
<dbReference type="SMART" id="SM00479">
    <property type="entry name" value="EXOIII"/>
    <property type="match status" value="1"/>
</dbReference>
<dbReference type="PANTHER" id="PTHR30231">
    <property type="entry name" value="DNA POLYMERASE III SUBUNIT EPSILON"/>
    <property type="match status" value="1"/>
</dbReference>
<dbReference type="PANTHER" id="PTHR30231:SF4">
    <property type="entry name" value="PROTEIN NEN2"/>
    <property type="match status" value="1"/>
</dbReference>
<organism evidence="5 6">
    <name type="scientific">Brumicola blandensis</name>
    <dbReference type="NCBI Taxonomy" id="3075611"/>
    <lineage>
        <taxon>Bacteria</taxon>
        <taxon>Pseudomonadati</taxon>
        <taxon>Pseudomonadota</taxon>
        <taxon>Gammaproteobacteria</taxon>
        <taxon>Alteromonadales</taxon>
        <taxon>Alteromonadaceae</taxon>
        <taxon>Brumicola</taxon>
    </lineage>
</organism>
<evidence type="ECO:0000256" key="3">
    <source>
        <dbReference type="ARBA" id="ARBA00022839"/>
    </source>
</evidence>
<dbReference type="SUPFAM" id="SSF53098">
    <property type="entry name" value="Ribonuclease H-like"/>
    <property type="match status" value="1"/>
</dbReference>
<evidence type="ECO:0000256" key="2">
    <source>
        <dbReference type="ARBA" id="ARBA00022801"/>
    </source>
</evidence>
<dbReference type="GO" id="GO:0005829">
    <property type="term" value="C:cytosol"/>
    <property type="evidence" value="ECO:0007669"/>
    <property type="project" value="TreeGrafter"/>
</dbReference>
<dbReference type="Gene3D" id="3.30.420.10">
    <property type="entry name" value="Ribonuclease H-like superfamily/Ribonuclease H"/>
    <property type="match status" value="1"/>
</dbReference>
<dbReference type="InterPro" id="IPR036397">
    <property type="entry name" value="RNaseH_sf"/>
</dbReference>
<keyword evidence="3 5" id="KW-0269">Exonuclease</keyword>
<dbReference type="GO" id="GO:0006259">
    <property type="term" value="P:DNA metabolic process"/>
    <property type="evidence" value="ECO:0007669"/>
    <property type="project" value="UniProtKB-ARBA"/>
</dbReference>